<evidence type="ECO:0008006" key="6">
    <source>
        <dbReference type="Google" id="ProtNLM"/>
    </source>
</evidence>
<accession>A0A5C2SCU5</accession>
<dbReference type="EMBL" id="ML122263">
    <property type="protein sequence ID" value="RPD61098.1"/>
    <property type="molecule type" value="Genomic_DNA"/>
</dbReference>
<dbReference type="Proteomes" id="UP000313359">
    <property type="component" value="Unassembled WGS sequence"/>
</dbReference>
<feature type="domain" description="FHA" evidence="2">
    <location>
        <begin position="93"/>
        <end position="150"/>
    </location>
</feature>
<dbReference type="Gene3D" id="2.60.200.20">
    <property type="match status" value="1"/>
</dbReference>
<dbReference type="PROSITE" id="PS50174">
    <property type="entry name" value="G_PATCH"/>
    <property type="match status" value="1"/>
</dbReference>
<feature type="region of interest" description="Disordered" evidence="1">
    <location>
        <begin position="1"/>
        <end position="61"/>
    </location>
</feature>
<evidence type="ECO:0000313" key="4">
    <source>
        <dbReference type="EMBL" id="RPD61098.1"/>
    </source>
</evidence>
<dbReference type="SUPFAM" id="SSF49879">
    <property type="entry name" value="SMAD/FHA domain"/>
    <property type="match status" value="1"/>
</dbReference>
<evidence type="ECO:0000256" key="1">
    <source>
        <dbReference type="SAM" id="MobiDB-lite"/>
    </source>
</evidence>
<evidence type="ECO:0000259" key="3">
    <source>
        <dbReference type="PROSITE" id="PS50174"/>
    </source>
</evidence>
<feature type="compositionally biased region" description="Basic and acidic residues" evidence="1">
    <location>
        <begin position="406"/>
        <end position="417"/>
    </location>
</feature>
<feature type="compositionally biased region" description="Polar residues" evidence="1">
    <location>
        <begin position="270"/>
        <end position="285"/>
    </location>
</feature>
<dbReference type="GO" id="GO:0003676">
    <property type="term" value="F:nucleic acid binding"/>
    <property type="evidence" value="ECO:0007669"/>
    <property type="project" value="InterPro"/>
</dbReference>
<dbReference type="AlphaFoldDB" id="A0A5C2SCU5"/>
<reference evidence="4" key="1">
    <citation type="journal article" date="2018" name="Genome Biol. Evol.">
        <title>Genomics and development of Lentinus tigrinus, a white-rot wood-decaying mushroom with dimorphic fruiting bodies.</title>
        <authorList>
            <person name="Wu B."/>
            <person name="Xu Z."/>
            <person name="Knudson A."/>
            <person name="Carlson A."/>
            <person name="Chen N."/>
            <person name="Kovaka S."/>
            <person name="LaButti K."/>
            <person name="Lipzen A."/>
            <person name="Pennachio C."/>
            <person name="Riley R."/>
            <person name="Schakwitz W."/>
            <person name="Umezawa K."/>
            <person name="Ohm R.A."/>
            <person name="Grigoriev I.V."/>
            <person name="Nagy L.G."/>
            <person name="Gibbons J."/>
            <person name="Hibbett D."/>
        </authorList>
    </citation>
    <scope>NUCLEOTIDE SEQUENCE [LARGE SCALE GENOMIC DNA]</scope>
    <source>
        <strain evidence="4">ALCF2SS1-6</strain>
    </source>
</reference>
<sequence length="417" mass="44689">MEDGEIPSNFGSEHHPAYGPVDERNEDASGSIYSPSIEWPGDMEDPSELVSAGASPAPPGLPAPSSSLRLLVQRSPILHRQHKLALLDGFSEIQIGRDIAPAGSDTPRVRLKEMEVSKLHATIYWDQDRAQWSIVDMGSKHGTFVRSATTPTPTTSAIVPEGVDEKGVRLSAPRVASMPRTLHHLDRLTIGGTAFLVHIHEDRMPCSSCSPQADEEVPLFLHRTAMSHSGATKKRKANALDVDPPEPGPSRERDPRKALSALKRSLLSPRVSTPSSPESRSQQYVDRSARRRAFHPDHTPANTPGAERSRVASPSVSAPATPPPAAPPPPSGPLTSTNIGHQLLLKQGWLPGTALGEQLSDRGGLLVPLDPPSTVGRAGIGASVRDPSSVVAGNGESWRGAGRKRRWDEIRSDGSVQ</sequence>
<feature type="compositionally biased region" description="Low complexity" evidence="1">
    <location>
        <begin position="258"/>
        <end position="268"/>
    </location>
</feature>
<evidence type="ECO:0000259" key="2">
    <source>
        <dbReference type="PROSITE" id="PS50006"/>
    </source>
</evidence>
<feature type="compositionally biased region" description="Pro residues" evidence="1">
    <location>
        <begin position="320"/>
        <end position="332"/>
    </location>
</feature>
<dbReference type="OrthoDB" id="21470at2759"/>
<keyword evidence="5" id="KW-1185">Reference proteome</keyword>
<dbReference type="InterPro" id="IPR000253">
    <property type="entry name" value="FHA_dom"/>
</dbReference>
<dbReference type="PANTHER" id="PTHR23106">
    <property type="entry name" value="ANGIOGENIC FACTOR WITH G PATCH AND FHA DOMAINS 1"/>
    <property type="match status" value="1"/>
</dbReference>
<dbReference type="InterPro" id="IPR008984">
    <property type="entry name" value="SMAD_FHA_dom_sf"/>
</dbReference>
<feature type="region of interest" description="Disordered" evidence="1">
    <location>
        <begin position="228"/>
        <end position="338"/>
    </location>
</feature>
<protein>
    <recommendedName>
        <fullName evidence="6">FHA domain-containing protein</fullName>
    </recommendedName>
</protein>
<dbReference type="SMART" id="SM00443">
    <property type="entry name" value="G_patch"/>
    <property type="match status" value="1"/>
</dbReference>
<dbReference type="InterPro" id="IPR000467">
    <property type="entry name" value="G_patch_dom"/>
</dbReference>
<organism evidence="4 5">
    <name type="scientific">Lentinus tigrinus ALCF2SS1-6</name>
    <dbReference type="NCBI Taxonomy" id="1328759"/>
    <lineage>
        <taxon>Eukaryota</taxon>
        <taxon>Fungi</taxon>
        <taxon>Dikarya</taxon>
        <taxon>Basidiomycota</taxon>
        <taxon>Agaricomycotina</taxon>
        <taxon>Agaricomycetes</taxon>
        <taxon>Polyporales</taxon>
        <taxon>Polyporaceae</taxon>
        <taxon>Lentinus</taxon>
    </lineage>
</organism>
<dbReference type="SMART" id="SM00240">
    <property type="entry name" value="FHA"/>
    <property type="match status" value="1"/>
</dbReference>
<proteinExistence type="predicted"/>
<evidence type="ECO:0000313" key="5">
    <source>
        <dbReference type="Proteomes" id="UP000313359"/>
    </source>
</evidence>
<name>A0A5C2SCU5_9APHY</name>
<feature type="compositionally biased region" description="Basic and acidic residues" evidence="1">
    <location>
        <begin position="12"/>
        <end position="27"/>
    </location>
</feature>
<dbReference type="PROSITE" id="PS50006">
    <property type="entry name" value="FHA_DOMAIN"/>
    <property type="match status" value="1"/>
</dbReference>
<dbReference type="Pfam" id="PF01585">
    <property type="entry name" value="G-patch"/>
    <property type="match status" value="1"/>
</dbReference>
<dbReference type="PANTHER" id="PTHR23106:SF24">
    <property type="entry name" value="ANGIOGENIC FACTOR WITH G PATCH AND FHA DOMAINS 1"/>
    <property type="match status" value="1"/>
</dbReference>
<dbReference type="InterPro" id="IPR053027">
    <property type="entry name" value="AGGF1"/>
</dbReference>
<dbReference type="Pfam" id="PF00498">
    <property type="entry name" value="FHA"/>
    <property type="match status" value="1"/>
</dbReference>
<gene>
    <name evidence="4" type="ORF">L227DRAFT_574722</name>
</gene>
<dbReference type="STRING" id="1328759.A0A5C2SCU5"/>
<feature type="domain" description="G-patch" evidence="3">
    <location>
        <begin position="336"/>
        <end position="385"/>
    </location>
</feature>
<feature type="region of interest" description="Disordered" evidence="1">
    <location>
        <begin position="362"/>
        <end position="417"/>
    </location>
</feature>